<dbReference type="Pfam" id="PF02518">
    <property type="entry name" value="HATPase_c"/>
    <property type="match status" value="1"/>
</dbReference>
<evidence type="ECO:0000259" key="7">
    <source>
        <dbReference type="PROSITE" id="PS50885"/>
    </source>
</evidence>
<dbReference type="InterPro" id="IPR036890">
    <property type="entry name" value="HATPase_C_sf"/>
</dbReference>
<dbReference type="GO" id="GO:0016020">
    <property type="term" value="C:membrane"/>
    <property type="evidence" value="ECO:0007669"/>
    <property type="project" value="UniProtKB-SubCell"/>
</dbReference>
<dbReference type="EMBL" id="JABBGA010000001">
    <property type="protein sequence ID" value="NML24388.1"/>
    <property type="molecule type" value="Genomic_DNA"/>
</dbReference>
<dbReference type="SMART" id="SM00304">
    <property type="entry name" value="HAMP"/>
    <property type="match status" value="1"/>
</dbReference>
<dbReference type="CDD" id="cd16917">
    <property type="entry name" value="HATPase_UhpB-NarQ-NarX-like"/>
    <property type="match status" value="1"/>
</dbReference>
<dbReference type="InterPro" id="IPR003660">
    <property type="entry name" value="HAMP_dom"/>
</dbReference>
<keyword evidence="2" id="KW-0597">Phosphoprotein</keyword>
<accession>A0A848FX11</accession>
<dbReference type="InterPro" id="IPR050482">
    <property type="entry name" value="Sensor_HK_TwoCompSys"/>
</dbReference>
<dbReference type="Pfam" id="PF00672">
    <property type="entry name" value="HAMP"/>
    <property type="match status" value="1"/>
</dbReference>
<feature type="transmembrane region" description="Helical" evidence="6">
    <location>
        <begin position="138"/>
        <end position="160"/>
    </location>
</feature>
<keyword evidence="4" id="KW-0418">Kinase</keyword>
<evidence type="ECO:0000256" key="2">
    <source>
        <dbReference type="ARBA" id="ARBA00022553"/>
    </source>
</evidence>
<dbReference type="InterPro" id="IPR003594">
    <property type="entry name" value="HATPase_dom"/>
</dbReference>
<protein>
    <recommendedName>
        <fullName evidence="7">HAMP domain-containing protein</fullName>
    </recommendedName>
</protein>
<comment type="subcellular location">
    <subcellularLocation>
        <location evidence="1">Membrane</location>
    </subcellularLocation>
</comment>
<evidence type="ECO:0000313" key="9">
    <source>
        <dbReference type="Proteomes" id="UP000580043"/>
    </source>
</evidence>
<dbReference type="GO" id="GO:0016301">
    <property type="term" value="F:kinase activity"/>
    <property type="evidence" value="ECO:0007669"/>
    <property type="project" value="UniProtKB-KW"/>
</dbReference>
<keyword evidence="6" id="KW-0812">Transmembrane</keyword>
<dbReference type="GO" id="GO:0000160">
    <property type="term" value="P:phosphorelay signal transduction system"/>
    <property type="evidence" value="ECO:0007669"/>
    <property type="project" value="UniProtKB-KW"/>
</dbReference>
<organism evidence="8 9">
    <name type="scientific">Zoogloea dura</name>
    <dbReference type="NCBI Taxonomy" id="2728840"/>
    <lineage>
        <taxon>Bacteria</taxon>
        <taxon>Pseudomonadati</taxon>
        <taxon>Pseudomonadota</taxon>
        <taxon>Betaproteobacteria</taxon>
        <taxon>Rhodocyclales</taxon>
        <taxon>Zoogloeaceae</taxon>
        <taxon>Zoogloea</taxon>
    </lineage>
</organism>
<comment type="caution">
    <text evidence="8">The sequence shown here is derived from an EMBL/GenBank/DDBJ whole genome shotgun (WGS) entry which is preliminary data.</text>
</comment>
<dbReference type="PANTHER" id="PTHR24421:SF58">
    <property type="entry name" value="SIGNAL TRANSDUCTION HISTIDINE-PROTEIN KINASE_PHOSPHATASE UHPB"/>
    <property type="match status" value="1"/>
</dbReference>
<dbReference type="Gene3D" id="3.30.565.10">
    <property type="entry name" value="Histidine kinase-like ATPase, C-terminal domain"/>
    <property type="match status" value="1"/>
</dbReference>
<dbReference type="RefSeq" id="WP_169144023.1">
    <property type="nucleotide sequence ID" value="NZ_JABBGA010000001.1"/>
</dbReference>
<evidence type="ECO:0000256" key="3">
    <source>
        <dbReference type="ARBA" id="ARBA00022679"/>
    </source>
</evidence>
<reference evidence="8 9" key="1">
    <citation type="submission" date="2020-04" db="EMBL/GenBank/DDBJ databases">
        <title>Zoogloea sp. G-4-1-14 isolated from soil.</title>
        <authorList>
            <person name="Dahal R.H."/>
        </authorList>
    </citation>
    <scope>NUCLEOTIDE SEQUENCE [LARGE SCALE GENOMIC DNA]</scope>
    <source>
        <strain evidence="8 9">G-4-1-14</strain>
    </source>
</reference>
<proteinExistence type="predicted"/>
<dbReference type="Proteomes" id="UP000580043">
    <property type="component" value="Unassembled WGS sequence"/>
</dbReference>
<dbReference type="PANTHER" id="PTHR24421">
    <property type="entry name" value="NITRATE/NITRITE SENSOR PROTEIN NARX-RELATED"/>
    <property type="match status" value="1"/>
</dbReference>
<keyword evidence="9" id="KW-1185">Reference proteome</keyword>
<evidence type="ECO:0000256" key="1">
    <source>
        <dbReference type="ARBA" id="ARBA00004370"/>
    </source>
</evidence>
<keyword evidence="6" id="KW-0472">Membrane</keyword>
<gene>
    <name evidence="8" type="ORF">HHL15_01400</name>
</gene>
<name>A0A848FX11_9RHOO</name>
<dbReference type="Gene3D" id="6.10.340.10">
    <property type="match status" value="1"/>
</dbReference>
<feature type="domain" description="HAMP" evidence="7">
    <location>
        <begin position="161"/>
        <end position="213"/>
    </location>
</feature>
<evidence type="ECO:0000313" key="8">
    <source>
        <dbReference type="EMBL" id="NML24388.1"/>
    </source>
</evidence>
<dbReference type="PROSITE" id="PS50885">
    <property type="entry name" value="HAMP"/>
    <property type="match status" value="1"/>
</dbReference>
<dbReference type="AlphaFoldDB" id="A0A848FX11"/>
<keyword evidence="3" id="KW-0808">Transferase</keyword>
<keyword evidence="6" id="KW-1133">Transmembrane helix</keyword>
<dbReference type="SUPFAM" id="SSF55874">
    <property type="entry name" value="ATPase domain of HSP90 chaperone/DNA topoisomerase II/histidine kinase"/>
    <property type="match status" value="1"/>
</dbReference>
<evidence type="ECO:0000256" key="6">
    <source>
        <dbReference type="SAM" id="Phobius"/>
    </source>
</evidence>
<evidence type="ECO:0000256" key="4">
    <source>
        <dbReference type="ARBA" id="ARBA00022777"/>
    </source>
</evidence>
<evidence type="ECO:0000256" key="5">
    <source>
        <dbReference type="ARBA" id="ARBA00023012"/>
    </source>
</evidence>
<keyword evidence="5" id="KW-0902">Two-component regulatory system</keyword>
<sequence length="443" mass="48094">MDLTRLLVRRAAWIFLASLSVAVLLASWRASADIRQENHGAREVARLLEALSGLQRGSTDALPQNLEALQAISRSEALRHLTFQIEDGQGQVLVPAASPIPAGEGGARLVLRREDGQTFNAVLIPDPLSEQREALADILGMTGLFLVYGLAMLLGSYWVVRRAFGPLRAILGAIAAFRRQDFSARLPRLPVRELDHVAGALNHLAEALGAAEARQKQLSVRLMTLQEDERARLALSLQEHFGQALTALRANVAYLLRRTAKDVSLQAAVRDMEAQALTLHQSLRGLLHQLQPVADALGEADRLAIGGLLEELVKSWQDARLPGREFHLDIHPGHLELPRETSLFVYRMTQEALANIARHADARKVAIELRVEAGDPAVLSWSVCDDGVGIVAPEAAIRHGNGLAGLRERIWALGGQLEVSPLSPGQARPGLRLSARLPLGSAG</sequence>